<evidence type="ECO:0000313" key="5">
    <source>
        <dbReference type="Proteomes" id="UP001158986"/>
    </source>
</evidence>
<evidence type="ECO:0000256" key="2">
    <source>
        <dbReference type="SAM" id="MobiDB-lite"/>
    </source>
</evidence>
<sequence>MKMLSFLTVRSQLLCSRVRSPCNILASHSLGNNVNVNFVHLNRLQASKSCVFSTFLRSKDKLDQDKYGTGLNARNATEQTIDSGMNPLERLLHHSKEFRLYKDKESKNKQGDETDSDGSSQPLISSWQMDNRRRRNNSLISHHATDVSNFNEPRRRGNAVHHGKLGKMAVDRLVEKDMDEINYDAELENVWEEEQVKQRKFHRALRREHDKDHVCTNCGERGHRARNCLVPRICSNCGNLGHAARQCRFRQNPDTVDEFLMQELDIQMKKKKKRKLRETAAKAVKNPGMPLPKEVPTSELNKRNESLRKELEEELDAYADILEEQARKRRELKEKKEAQRENAKLSEK</sequence>
<feature type="region of interest" description="Disordered" evidence="2">
    <location>
        <begin position="279"/>
        <end position="306"/>
    </location>
</feature>
<feature type="domain" description="CCHC-type" evidence="3">
    <location>
        <begin position="234"/>
        <end position="248"/>
    </location>
</feature>
<feature type="compositionally biased region" description="Polar residues" evidence="2">
    <location>
        <begin position="117"/>
        <end position="129"/>
    </location>
</feature>
<keyword evidence="1" id="KW-0862">Zinc</keyword>
<dbReference type="InterPro" id="IPR001878">
    <property type="entry name" value="Znf_CCHC"/>
</dbReference>
<organism evidence="4 5">
    <name type="scientific">Peronospora belbahrii</name>
    <dbReference type="NCBI Taxonomy" id="622444"/>
    <lineage>
        <taxon>Eukaryota</taxon>
        <taxon>Sar</taxon>
        <taxon>Stramenopiles</taxon>
        <taxon>Oomycota</taxon>
        <taxon>Peronosporomycetes</taxon>
        <taxon>Peronosporales</taxon>
        <taxon>Peronosporaceae</taxon>
        <taxon>Peronospora</taxon>
    </lineage>
</organism>
<evidence type="ECO:0000259" key="3">
    <source>
        <dbReference type="PROSITE" id="PS50158"/>
    </source>
</evidence>
<name>A0ABN8D0H1_9STRA</name>
<keyword evidence="1" id="KW-0479">Metal-binding</keyword>
<proteinExistence type="predicted"/>
<dbReference type="SUPFAM" id="SSF57756">
    <property type="entry name" value="Retrovirus zinc finger-like domains"/>
    <property type="match status" value="1"/>
</dbReference>
<feature type="region of interest" description="Disordered" evidence="2">
    <location>
        <begin position="104"/>
        <end position="162"/>
    </location>
</feature>
<dbReference type="PROSITE" id="PS50158">
    <property type="entry name" value="ZF_CCHC"/>
    <property type="match status" value="2"/>
</dbReference>
<comment type="caution">
    <text evidence="4">The sequence shown here is derived from an EMBL/GenBank/DDBJ whole genome shotgun (WGS) entry which is preliminary data.</text>
</comment>
<dbReference type="EMBL" id="CAKLCB010000268">
    <property type="protein sequence ID" value="CAH0518835.1"/>
    <property type="molecule type" value="Genomic_DNA"/>
</dbReference>
<evidence type="ECO:0000256" key="1">
    <source>
        <dbReference type="PROSITE-ProRule" id="PRU00047"/>
    </source>
</evidence>
<dbReference type="SMART" id="SM00343">
    <property type="entry name" value="ZnF_C2HC"/>
    <property type="match status" value="2"/>
</dbReference>
<dbReference type="Proteomes" id="UP001158986">
    <property type="component" value="Unassembled WGS sequence"/>
</dbReference>
<dbReference type="InterPro" id="IPR036875">
    <property type="entry name" value="Znf_CCHC_sf"/>
</dbReference>
<keyword evidence="1" id="KW-0863">Zinc-finger</keyword>
<accession>A0ABN8D0H1</accession>
<evidence type="ECO:0000313" key="4">
    <source>
        <dbReference type="EMBL" id="CAH0518835.1"/>
    </source>
</evidence>
<gene>
    <name evidence="4" type="ORF">PBS001_LOCUS5388</name>
</gene>
<feature type="domain" description="CCHC-type" evidence="3">
    <location>
        <begin position="215"/>
        <end position="228"/>
    </location>
</feature>
<dbReference type="Gene3D" id="4.10.60.10">
    <property type="entry name" value="Zinc finger, CCHC-type"/>
    <property type="match status" value="1"/>
</dbReference>
<protein>
    <recommendedName>
        <fullName evidence="3">CCHC-type domain-containing protein</fullName>
    </recommendedName>
</protein>
<keyword evidence="5" id="KW-1185">Reference proteome</keyword>
<dbReference type="Pfam" id="PF00098">
    <property type="entry name" value="zf-CCHC"/>
    <property type="match status" value="2"/>
</dbReference>
<reference evidence="4 5" key="1">
    <citation type="submission" date="2021-11" db="EMBL/GenBank/DDBJ databases">
        <authorList>
            <person name="Islam A."/>
            <person name="Islam S."/>
            <person name="Flora M.S."/>
            <person name="Rahman M."/>
            <person name="Ziaur R.M."/>
            <person name="Epstein J.H."/>
            <person name="Hassan M."/>
            <person name="Klassen M."/>
            <person name="Woodard K."/>
            <person name="Webb A."/>
            <person name="Webby R.J."/>
            <person name="El Zowalaty M.E."/>
        </authorList>
    </citation>
    <scope>NUCLEOTIDE SEQUENCE [LARGE SCALE GENOMIC DNA]</scope>
    <source>
        <strain evidence="4">Pbs1</strain>
    </source>
</reference>